<evidence type="ECO:0000256" key="2">
    <source>
        <dbReference type="SAM" id="Phobius"/>
    </source>
</evidence>
<keyword evidence="1" id="KW-0175">Coiled coil</keyword>
<accession>A0A512PFL0</accession>
<comment type="caution">
    <text evidence="3">The sequence shown here is derived from an EMBL/GenBank/DDBJ whole genome shotgun (WGS) entry which is preliminary data.</text>
</comment>
<keyword evidence="4" id="KW-1185">Reference proteome</keyword>
<evidence type="ECO:0000313" key="3">
    <source>
        <dbReference type="EMBL" id="GEP69980.1"/>
    </source>
</evidence>
<keyword evidence="2" id="KW-1133">Transmembrane helix</keyword>
<proteinExistence type="predicted"/>
<gene>
    <name evidence="3" type="ORF">CSO01_26950</name>
</gene>
<evidence type="ECO:0000256" key="1">
    <source>
        <dbReference type="SAM" id="Coils"/>
    </source>
</evidence>
<dbReference type="AlphaFoldDB" id="A0A512PFL0"/>
<reference evidence="3 4" key="1">
    <citation type="submission" date="2019-07" db="EMBL/GenBank/DDBJ databases">
        <title>Whole genome shotgun sequence of Cellulomonas soli NBRC 109434.</title>
        <authorList>
            <person name="Hosoyama A."/>
            <person name="Uohara A."/>
            <person name="Ohji S."/>
            <person name="Ichikawa N."/>
        </authorList>
    </citation>
    <scope>NUCLEOTIDE SEQUENCE [LARGE SCALE GENOMIC DNA]</scope>
    <source>
        <strain evidence="3 4">NBRC 109434</strain>
    </source>
</reference>
<feature type="transmembrane region" description="Helical" evidence="2">
    <location>
        <begin position="15"/>
        <end position="36"/>
    </location>
</feature>
<protein>
    <submittedName>
        <fullName evidence="3">Uncharacterized protein</fullName>
    </submittedName>
</protein>
<dbReference type="Proteomes" id="UP000321798">
    <property type="component" value="Unassembled WGS sequence"/>
</dbReference>
<keyword evidence="2" id="KW-0472">Membrane</keyword>
<keyword evidence="2" id="KW-0812">Transmembrane</keyword>
<name>A0A512PFL0_9CELL</name>
<dbReference type="EMBL" id="BKAL01000010">
    <property type="protein sequence ID" value="GEP69980.1"/>
    <property type="molecule type" value="Genomic_DNA"/>
</dbReference>
<feature type="coiled-coil region" evidence="1">
    <location>
        <begin position="62"/>
        <end position="92"/>
    </location>
</feature>
<organism evidence="3 4">
    <name type="scientific">Cellulomonas soli</name>
    <dbReference type="NCBI Taxonomy" id="931535"/>
    <lineage>
        <taxon>Bacteria</taxon>
        <taxon>Bacillati</taxon>
        <taxon>Actinomycetota</taxon>
        <taxon>Actinomycetes</taxon>
        <taxon>Micrococcales</taxon>
        <taxon>Cellulomonadaceae</taxon>
        <taxon>Cellulomonas</taxon>
    </lineage>
</organism>
<sequence>MSRAADREASDVSDLTTQLVVVLVLAVTALAATGLARRLLHTVDRAHDADLAFFRAGYAGASTAQRELTQQLEDALARLEEAQQAGERERAAAVYAANRAEVLEQEVHGLRERAVVAGRVVGGVAGQSGAELESLFDDLVPRYLDAEEALFREAIETHQRIVDTRIASLALPFREIPALLAALTLPEVDSYLASAELFLSRARDFGLRTRVFARSASPREAGELLAGLGLLAGCDEQFRHSAPVLVHRYGHADVEDLVDRLRRCAQLARSGARPVVRVPSSDGLPAVRRLLADAGADAAARCEVDRHLLAGVVVDSELGYVDLSLRQLATTSAWDGGHPGLMRQVSV</sequence>
<evidence type="ECO:0000313" key="4">
    <source>
        <dbReference type="Proteomes" id="UP000321798"/>
    </source>
</evidence>